<protein>
    <submittedName>
        <fullName evidence="5">IS3 family transposase</fullName>
    </submittedName>
</protein>
<dbReference type="Gene3D" id="1.10.10.60">
    <property type="entry name" value="Homeodomain-like"/>
    <property type="match status" value="1"/>
</dbReference>
<keyword evidence="2" id="KW-0175">Coiled coil</keyword>
<dbReference type="Pfam" id="PF13276">
    <property type="entry name" value="HTH_21"/>
    <property type="match status" value="1"/>
</dbReference>
<dbReference type="InterPro" id="IPR001584">
    <property type="entry name" value="Integrase_cat-core"/>
</dbReference>
<dbReference type="EMBL" id="CP063845">
    <property type="protein sequence ID" value="UFP95178.1"/>
    <property type="molecule type" value="Genomic_DNA"/>
</dbReference>
<feature type="coiled-coil region" evidence="2">
    <location>
        <begin position="64"/>
        <end position="91"/>
    </location>
</feature>
<feature type="domain" description="Integrase catalytic" evidence="4">
    <location>
        <begin position="209"/>
        <end position="396"/>
    </location>
</feature>
<dbReference type="InterPro" id="IPR025948">
    <property type="entry name" value="HTH-like_dom"/>
</dbReference>
<evidence type="ECO:0000256" key="2">
    <source>
        <dbReference type="SAM" id="Coils"/>
    </source>
</evidence>
<dbReference type="InterPro" id="IPR050900">
    <property type="entry name" value="Transposase_IS3/IS150/IS904"/>
</dbReference>
<comment type="function">
    <text evidence="1">Involved in the transposition of the insertion sequence.</text>
</comment>
<proteinExistence type="predicted"/>
<dbReference type="InterPro" id="IPR012337">
    <property type="entry name" value="RNaseH-like_sf"/>
</dbReference>
<evidence type="ECO:0000313" key="6">
    <source>
        <dbReference type="Proteomes" id="UP001054846"/>
    </source>
</evidence>
<dbReference type="Gene3D" id="3.30.420.10">
    <property type="entry name" value="Ribonuclease H-like superfamily/Ribonuclease H"/>
    <property type="match status" value="1"/>
</dbReference>
<name>A0ABY3PNN0_9CYAN</name>
<dbReference type="Proteomes" id="UP001054846">
    <property type="component" value="Chromosome"/>
</dbReference>
<feature type="compositionally biased region" description="Polar residues" evidence="3">
    <location>
        <begin position="1"/>
        <end position="11"/>
    </location>
</feature>
<evidence type="ECO:0000256" key="3">
    <source>
        <dbReference type="SAM" id="MobiDB-lite"/>
    </source>
</evidence>
<dbReference type="PANTHER" id="PTHR46889:SF4">
    <property type="entry name" value="TRANSPOSASE INSO FOR INSERTION SEQUENCE ELEMENT IS911B-RELATED"/>
    <property type="match status" value="1"/>
</dbReference>
<dbReference type="Pfam" id="PF00665">
    <property type="entry name" value="rve"/>
    <property type="match status" value="1"/>
</dbReference>
<gene>
    <name evidence="5" type="ORF">ISF26_02690</name>
</gene>
<reference evidence="5 6" key="1">
    <citation type="journal article" date="2021" name="Genome Biol. Evol.">
        <title>Complete Genome Sequencing of a Novel Gloeobacter Species from a Waterfall Cave in Mexico.</title>
        <authorList>
            <person name="Saw J.H."/>
            <person name="Cardona T."/>
            <person name="Montejano G."/>
        </authorList>
    </citation>
    <scope>NUCLEOTIDE SEQUENCE [LARGE SCALE GENOMIC DNA]</scope>
    <source>
        <strain evidence="5">MG652769</strain>
    </source>
</reference>
<dbReference type="PANTHER" id="PTHR46889">
    <property type="entry name" value="TRANSPOSASE INSF FOR INSERTION SEQUENCE IS3B-RELATED"/>
    <property type="match status" value="1"/>
</dbReference>
<keyword evidence="6" id="KW-1185">Reference proteome</keyword>
<sequence length="412" mass="46936">MTTKPQPQYTPEQRAEAVRISEQSGKSTYQVARDLGISQTTLSRWRRQALAERKHDNDPDVPLSTDERRELARLRRENKQLQLERDLLKKAAAFFGQRPLVERYRAMEAHKDDDPVALMARVLKVARSGYYAWRRRGPSKRQLEDRVLTERVEELFKASRGTYGSPRIQAALRAEARPAGRHRIARLMRQAGLVARERKGRSPRTTDSRHRLPVADNLLARRFGACEADSKWVADITYLPTCEGWLVLAVVMDLFSRRVVGLGSLGQRPWSMAVHLRSELVLTALQAALGKRVPAASGLLFHSDRGSQYASWVYRQALSAAGITCSMSRSGNCLDNAVAESFFGTLKVELVYRLGPMDRRQMRTTVAEWLEVFYNRQRRHSALGNRSPEEYERHYGKEVQLSKAAVSQPTVH</sequence>
<dbReference type="NCBIfam" id="NF033516">
    <property type="entry name" value="transpos_IS3"/>
    <property type="match status" value="1"/>
</dbReference>
<accession>A0ABY3PNN0</accession>
<evidence type="ECO:0000256" key="1">
    <source>
        <dbReference type="ARBA" id="ARBA00002286"/>
    </source>
</evidence>
<dbReference type="InterPro" id="IPR009057">
    <property type="entry name" value="Homeodomain-like_sf"/>
</dbReference>
<dbReference type="InterPro" id="IPR036397">
    <property type="entry name" value="RNaseH_sf"/>
</dbReference>
<evidence type="ECO:0000259" key="4">
    <source>
        <dbReference type="PROSITE" id="PS50994"/>
    </source>
</evidence>
<dbReference type="RefSeq" id="WP_230842384.1">
    <property type="nucleotide sequence ID" value="NZ_CP063845.1"/>
</dbReference>
<feature type="region of interest" description="Disordered" evidence="3">
    <location>
        <begin position="1"/>
        <end position="25"/>
    </location>
</feature>
<dbReference type="SUPFAM" id="SSF46689">
    <property type="entry name" value="Homeodomain-like"/>
    <property type="match status" value="1"/>
</dbReference>
<dbReference type="InterPro" id="IPR048020">
    <property type="entry name" value="Transpos_IS3"/>
</dbReference>
<dbReference type="PROSITE" id="PS50994">
    <property type="entry name" value="INTEGRASE"/>
    <property type="match status" value="1"/>
</dbReference>
<organism evidence="5 6">
    <name type="scientific">Gloeobacter morelensis MG652769</name>
    <dbReference type="NCBI Taxonomy" id="2781736"/>
    <lineage>
        <taxon>Bacteria</taxon>
        <taxon>Bacillati</taxon>
        <taxon>Cyanobacteriota</taxon>
        <taxon>Cyanophyceae</taxon>
        <taxon>Gloeobacterales</taxon>
        <taxon>Gloeobacteraceae</taxon>
        <taxon>Gloeobacter</taxon>
        <taxon>Gloeobacter morelensis</taxon>
    </lineage>
</organism>
<evidence type="ECO:0000313" key="5">
    <source>
        <dbReference type="EMBL" id="UFP95178.1"/>
    </source>
</evidence>
<dbReference type="Pfam" id="PF01527">
    <property type="entry name" value="HTH_Tnp_1"/>
    <property type="match status" value="1"/>
</dbReference>
<dbReference type="Pfam" id="PF13333">
    <property type="entry name" value="rve_2"/>
    <property type="match status" value="1"/>
</dbReference>
<dbReference type="SUPFAM" id="SSF53098">
    <property type="entry name" value="Ribonuclease H-like"/>
    <property type="match status" value="1"/>
</dbReference>
<dbReference type="InterPro" id="IPR002514">
    <property type="entry name" value="Transposase_8"/>
</dbReference>